<dbReference type="Pfam" id="PF04967">
    <property type="entry name" value="HTH_10"/>
    <property type="match status" value="1"/>
</dbReference>
<dbReference type="InterPro" id="IPR031803">
    <property type="entry name" value="BAT_GAF/HTH-assoc"/>
</dbReference>
<sequence>MTIVVTFSSANTDTAPDTVTRRLVTRFESIVVDVIHIERDGSMAIPYVWMEGAPCDAVEAELTADSDIAIAERIERTGDGAFYKLAWTIDSPLVQCVNDADGIILEARGTPERWRLQVWFEDRASASEFQACCRECGVPLTIDRLTSVAEHFERKTVRLSAPQRETLALAHEHGYFDEPRGTTQDELASKLGISASAVGKRLRRGLDSLVDEAVVE</sequence>
<evidence type="ECO:0000256" key="1">
    <source>
        <dbReference type="ARBA" id="ARBA00023015"/>
    </source>
</evidence>
<dbReference type="AlphaFoldDB" id="A0ABD5NS63"/>
<proteinExistence type="predicted"/>
<dbReference type="GeneID" id="73902241"/>
<dbReference type="PANTHER" id="PTHR34236">
    <property type="entry name" value="DIMETHYL SULFOXIDE REDUCTASE TRANSCRIPTIONAL ACTIVATOR"/>
    <property type="match status" value="1"/>
</dbReference>
<evidence type="ECO:0000313" key="6">
    <source>
        <dbReference type="Proteomes" id="UP001595846"/>
    </source>
</evidence>
<accession>A0ABD5NS63</accession>
<dbReference type="PANTHER" id="PTHR34236:SF1">
    <property type="entry name" value="DIMETHYL SULFOXIDE REDUCTASE TRANSCRIPTIONAL ACTIVATOR"/>
    <property type="match status" value="1"/>
</dbReference>
<dbReference type="RefSeq" id="WP_256533129.1">
    <property type="nucleotide sequence ID" value="NZ_CP101824.1"/>
</dbReference>
<reference evidence="5 6" key="1">
    <citation type="journal article" date="2019" name="Int. J. Syst. Evol. Microbiol.">
        <title>The Global Catalogue of Microorganisms (GCM) 10K type strain sequencing project: providing services to taxonomists for standard genome sequencing and annotation.</title>
        <authorList>
            <consortium name="The Broad Institute Genomics Platform"/>
            <consortium name="The Broad Institute Genome Sequencing Center for Infectious Disease"/>
            <person name="Wu L."/>
            <person name="Ma J."/>
        </authorList>
    </citation>
    <scope>NUCLEOTIDE SEQUENCE [LARGE SCALE GENOMIC DNA]</scope>
    <source>
        <strain evidence="5 6">IBRC-M 10256</strain>
    </source>
</reference>
<keyword evidence="6" id="KW-1185">Reference proteome</keyword>
<organism evidence="5 6">
    <name type="scientific">Halovivax cerinus</name>
    <dbReference type="NCBI Taxonomy" id="1487865"/>
    <lineage>
        <taxon>Archaea</taxon>
        <taxon>Methanobacteriati</taxon>
        <taxon>Methanobacteriota</taxon>
        <taxon>Stenosarchaea group</taxon>
        <taxon>Halobacteria</taxon>
        <taxon>Halobacteriales</taxon>
        <taxon>Natrialbaceae</taxon>
        <taxon>Halovivax</taxon>
    </lineage>
</organism>
<name>A0ABD5NS63_9EURY</name>
<feature type="domain" description="HTH bat-type" evidence="3">
    <location>
        <begin position="159"/>
        <end position="209"/>
    </location>
</feature>
<keyword evidence="2" id="KW-0804">Transcription</keyword>
<protein>
    <submittedName>
        <fullName evidence="5">Helix-turn-helix domain-containing protein</fullName>
    </submittedName>
</protein>
<evidence type="ECO:0000313" key="5">
    <source>
        <dbReference type="EMBL" id="MFC3959616.1"/>
    </source>
</evidence>
<feature type="domain" description="Bacterioopsin transcriptional activator GAF and HTH associated" evidence="4">
    <location>
        <begin position="39"/>
        <end position="135"/>
    </location>
</feature>
<keyword evidence="1" id="KW-0805">Transcription regulation</keyword>
<dbReference type="Proteomes" id="UP001595846">
    <property type="component" value="Unassembled WGS sequence"/>
</dbReference>
<dbReference type="Gene3D" id="1.10.10.10">
    <property type="entry name" value="Winged helix-like DNA-binding domain superfamily/Winged helix DNA-binding domain"/>
    <property type="match status" value="1"/>
</dbReference>
<gene>
    <name evidence="5" type="ORF">ACFOUR_14730</name>
</gene>
<dbReference type="EMBL" id="JBHSAQ010000013">
    <property type="protein sequence ID" value="MFC3959616.1"/>
    <property type="molecule type" value="Genomic_DNA"/>
</dbReference>
<dbReference type="InterPro" id="IPR036388">
    <property type="entry name" value="WH-like_DNA-bd_sf"/>
</dbReference>
<dbReference type="Pfam" id="PF15915">
    <property type="entry name" value="BAT"/>
    <property type="match status" value="1"/>
</dbReference>
<evidence type="ECO:0000259" key="4">
    <source>
        <dbReference type="Pfam" id="PF15915"/>
    </source>
</evidence>
<evidence type="ECO:0000259" key="3">
    <source>
        <dbReference type="Pfam" id="PF04967"/>
    </source>
</evidence>
<evidence type="ECO:0000256" key="2">
    <source>
        <dbReference type="ARBA" id="ARBA00023163"/>
    </source>
</evidence>
<dbReference type="InterPro" id="IPR007050">
    <property type="entry name" value="HTH_bacterioopsin"/>
</dbReference>
<comment type="caution">
    <text evidence="5">The sequence shown here is derived from an EMBL/GenBank/DDBJ whole genome shotgun (WGS) entry which is preliminary data.</text>
</comment>